<dbReference type="OrthoDB" id="9807674at2"/>
<keyword evidence="2 4" id="KW-0808">Transferase</keyword>
<protein>
    <submittedName>
        <fullName evidence="4">Glycosyl transferase family 2</fullName>
    </submittedName>
</protein>
<dbReference type="SUPFAM" id="SSF53448">
    <property type="entry name" value="Nucleotide-diphospho-sugar transferases"/>
    <property type="match status" value="1"/>
</dbReference>
<dbReference type="Pfam" id="PF00535">
    <property type="entry name" value="Glycos_transf_2"/>
    <property type="match status" value="1"/>
</dbReference>
<evidence type="ECO:0000313" key="4">
    <source>
        <dbReference type="EMBL" id="SHJ33490.1"/>
    </source>
</evidence>
<evidence type="ECO:0000256" key="2">
    <source>
        <dbReference type="ARBA" id="ARBA00022679"/>
    </source>
</evidence>
<dbReference type="InterPro" id="IPR029044">
    <property type="entry name" value="Nucleotide-diphossugar_trans"/>
</dbReference>
<feature type="domain" description="Glycosyltransferase 2-like" evidence="3">
    <location>
        <begin position="7"/>
        <end position="121"/>
    </location>
</feature>
<evidence type="ECO:0000256" key="1">
    <source>
        <dbReference type="ARBA" id="ARBA00022676"/>
    </source>
</evidence>
<organism evidence="4 5">
    <name type="scientific">Pseudobutyrivibrio xylanivorans DSM 14809</name>
    <dbReference type="NCBI Taxonomy" id="1123012"/>
    <lineage>
        <taxon>Bacteria</taxon>
        <taxon>Bacillati</taxon>
        <taxon>Bacillota</taxon>
        <taxon>Clostridia</taxon>
        <taxon>Lachnospirales</taxon>
        <taxon>Lachnospiraceae</taxon>
        <taxon>Pseudobutyrivibrio</taxon>
    </lineage>
</organism>
<dbReference type="AlphaFoldDB" id="A0A1M6IGE1"/>
<accession>A0A1M6IGE1</accession>
<dbReference type="EMBL" id="FQYQ01000017">
    <property type="protein sequence ID" value="SHJ33490.1"/>
    <property type="molecule type" value="Genomic_DNA"/>
</dbReference>
<evidence type="ECO:0000259" key="3">
    <source>
        <dbReference type="Pfam" id="PF00535"/>
    </source>
</evidence>
<keyword evidence="1" id="KW-0328">Glycosyltransferase</keyword>
<keyword evidence="5" id="KW-1185">Reference proteome</keyword>
<dbReference type="Proteomes" id="UP000184185">
    <property type="component" value="Unassembled WGS sequence"/>
</dbReference>
<dbReference type="PANTHER" id="PTHR22916">
    <property type="entry name" value="GLYCOSYLTRANSFERASE"/>
    <property type="match status" value="1"/>
</dbReference>
<dbReference type="InterPro" id="IPR001173">
    <property type="entry name" value="Glyco_trans_2-like"/>
</dbReference>
<dbReference type="GO" id="GO:0016757">
    <property type="term" value="F:glycosyltransferase activity"/>
    <property type="evidence" value="ECO:0007669"/>
    <property type="project" value="UniProtKB-KW"/>
</dbReference>
<reference evidence="4 5" key="1">
    <citation type="submission" date="2016-11" db="EMBL/GenBank/DDBJ databases">
        <authorList>
            <person name="Jaros S."/>
            <person name="Januszkiewicz K."/>
            <person name="Wedrychowicz H."/>
        </authorList>
    </citation>
    <scope>NUCLEOTIDE SEQUENCE [LARGE SCALE GENOMIC DNA]</scope>
    <source>
        <strain evidence="4 5">DSM 14809</strain>
    </source>
</reference>
<evidence type="ECO:0000313" key="5">
    <source>
        <dbReference type="Proteomes" id="UP000184185"/>
    </source>
</evidence>
<dbReference type="Gene3D" id="3.90.550.10">
    <property type="entry name" value="Spore Coat Polysaccharide Biosynthesis Protein SpsA, Chain A"/>
    <property type="match status" value="1"/>
</dbReference>
<dbReference type="RefSeq" id="WP_072918174.1">
    <property type="nucleotide sequence ID" value="NZ_FQYQ01000017.1"/>
</dbReference>
<dbReference type="PANTHER" id="PTHR22916:SF51">
    <property type="entry name" value="GLYCOSYLTRANSFERASE EPSH-RELATED"/>
    <property type="match status" value="1"/>
</dbReference>
<proteinExistence type="predicted"/>
<name>A0A1M6IGE1_PSEXY</name>
<dbReference type="CDD" id="cd00761">
    <property type="entry name" value="Glyco_tranf_GTA_type"/>
    <property type="match status" value="1"/>
</dbReference>
<gene>
    <name evidence="4" type="ORF">SAMN02745725_02316</name>
</gene>
<sequence>MNKTLTTIIPFFNGGNDICTMLDSILSGAILPDEILLIDDGSTDNSSSIAMDYANRCPFIKYIKQNHAGVSAARNLGLKYATCNWISFLDADDYIEKNFYKEMMNAITDDSFGGSVCGYFTEINGLSTPYSGSYPSVIDSSTLLKAMFSDENVRGFLVTRLFKTELLKNISFNENISICEDLLFQSTFLSKYPDLKFGFVNLPLYHYVQNSTSATTSLNLFNGTEYKYKPAFDEIRKLISEDFIEDSYNSILEYSMYSLLKEYKKGNKSLLPQIRGVQKELKNVHPVHHSKRRVAYLTAPILYSFFIPS</sequence>